<feature type="binding site" evidence="5">
    <location>
        <position position="178"/>
    </location>
    <ligand>
        <name>Fe cation</name>
        <dbReference type="ChEBI" id="CHEBI:24875"/>
        <note>catalytic</note>
    </ligand>
</feature>
<evidence type="ECO:0000256" key="1">
    <source>
        <dbReference type="ARBA" id="ARBA00022723"/>
    </source>
</evidence>
<dbReference type="Pfam" id="PF13532">
    <property type="entry name" value="2OG-FeII_Oxy_2"/>
    <property type="match status" value="1"/>
</dbReference>
<comment type="cofactor">
    <cofactor evidence="5">
        <name>Fe(2+)</name>
        <dbReference type="ChEBI" id="CHEBI:29033"/>
    </cofactor>
    <text evidence="5">Binds 1 Fe(2+) ion per subunit.</text>
</comment>
<evidence type="ECO:0000256" key="2">
    <source>
        <dbReference type="ARBA" id="ARBA00022964"/>
    </source>
</evidence>
<keyword evidence="4 5" id="KW-0408">Iron</keyword>
<dbReference type="InterPro" id="IPR005123">
    <property type="entry name" value="Oxoglu/Fe-dep_dioxygenase_dom"/>
</dbReference>
<dbReference type="Gene3D" id="2.60.120.590">
    <property type="entry name" value="Alpha-ketoglutarate-dependent dioxygenase AlkB-like"/>
    <property type="match status" value="1"/>
</dbReference>
<dbReference type="PANTHER" id="PTHR16557">
    <property type="entry name" value="ALKYLATED DNA REPAIR PROTEIN ALKB-RELATED"/>
    <property type="match status" value="1"/>
</dbReference>
<dbReference type="GO" id="GO:0035515">
    <property type="term" value="F:oxidative RNA demethylase activity"/>
    <property type="evidence" value="ECO:0007669"/>
    <property type="project" value="TreeGrafter"/>
</dbReference>
<evidence type="ECO:0000313" key="8">
    <source>
        <dbReference type="EMBL" id="ADI19936.1"/>
    </source>
</evidence>
<accession>A9QP87</accession>
<feature type="binding site" evidence="5">
    <location>
        <position position="124"/>
    </location>
    <ligand>
        <name>Fe cation</name>
        <dbReference type="ChEBI" id="CHEBI:24875"/>
        <note>catalytic</note>
    </ligand>
</feature>
<dbReference type="InterPro" id="IPR027450">
    <property type="entry name" value="AlkB-like"/>
</dbReference>
<dbReference type="GO" id="GO:0035516">
    <property type="term" value="F:broad specificity oxidative DNA demethylase activity"/>
    <property type="evidence" value="ECO:0007669"/>
    <property type="project" value="TreeGrafter"/>
</dbReference>
<protein>
    <submittedName>
        <fullName evidence="7">Alkylation damage repair protein AlkB</fullName>
    </submittedName>
</protein>
<keyword evidence="2" id="KW-0223">Dioxygenase</keyword>
<dbReference type="InterPro" id="IPR037151">
    <property type="entry name" value="AlkB-like_sf"/>
</dbReference>
<dbReference type="GO" id="GO:0005737">
    <property type="term" value="C:cytoplasm"/>
    <property type="evidence" value="ECO:0007669"/>
    <property type="project" value="TreeGrafter"/>
</dbReference>
<dbReference type="InterPro" id="IPR004574">
    <property type="entry name" value="Alkb"/>
</dbReference>
<keyword evidence="1 5" id="KW-0479">Metal-binding</keyword>
<dbReference type="PANTHER" id="PTHR16557:SF2">
    <property type="entry name" value="NUCLEIC ACID DIOXYGENASE ALKBH1"/>
    <property type="match status" value="1"/>
</dbReference>
<dbReference type="AlphaFoldDB" id="A9QP87"/>
<proteinExistence type="predicted"/>
<evidence type="ECO:0000256" key="3">
    <source>
        <dbReference type="ARBA" id="ARBA00023002"/>
    </source>
</evidence>
<dbReference type="SUPFAM" id="SSF51197">
    <property type="entry name" value="Clavaminate synthase-like"/>
    <property type="match status" value="1"/>
</dbReference>
<organism evidence="7">
    <name type="scientific">uncultured marine bacterium EB000_55B11</name>
    <dbReference type="NCBI Taxonomy" id="480665"/>
    <lineage>
        <taxon>Bacteria</taxon>
        <taxon>environmental samples</taxon>
    </lineage>
</organism>
<dbReference type="GO" id="GO:0008198">
    <property type="term" value="F:ferrous iron binding"/>
    <property type="evidence" value="ECO:0007669"/>
    <property type="project" value="TreeGrafter"/>
</dbReference>
<name>A9QP87_9BACT</name>
<dbReference type="PROSITE" id="PS51471">
    <property type="entry name" value="FE2OG_OXY"/>
    <property type="match status" value="1"/>
</dbReference>
<gene>
    <name evidence="7" type="ORF">MBMO_EB00055B11g044</name>
</gene>
<evidence type="ECO:0000313" key="7">
    <source>
        <dbReference type="EMBL" id="ABX59255.1"/>
    </source>
</evidence>
<dbReference type="EMBL" id="GU474935">
    <property type="protein sequence ID" value="ADI19936.1"/>
    <property type="molecule type" value="Genomic_DNA"/>
</dbReference>
<evidence type="ECO:0000256" key="4">
    <source>
        <dbReference type="ARBA" id="ARBA00023004"/>
    </source>
</evidence>
<reference evidence="8" key="2">
    <citation type="journal article" date="2011" name="Environ. Microbiol.">
        <title>Time-series analyses of Monterey Bay coastal microbial picoplankton using a 'genome proxy' microarray.</title>
        <authorList>
            <person name="Rich V.I."/>
            <person name="Pham V.D."/>
            <person name="Eppley J."/>
            <person name="Shi Y."/>
            <person name="DeLong E.F."/>
        </authorList>
    </citation>
    <scope>NUCLEOTIDE SEQUENCE</scope>
</reference>
<keyword evidence="3" id="KW-0560">Oxidoreductase</keyword>
<evidence type="ECO:0000256" key="5">
    <source>
        <dbReference type="PIRSR" id="PIRSR604574-2"/>
    </source>
</evidence>
<dbReference type="GO" id="GO:0035513">
    <property type="term" value="P:oxidative RNA demethylation"/>
    <property type="evidence" value="ECO:0007669"/>
    <property type="project" value="TreeGrafter"/>
</dbReference>
<reference evidence="7" key="1">
    <citation type="journal article" date="2008" name="Environ. Microbiol.">
        <title>Design and testing of 'genome-proxy' microarrays to profile marine microbial communities.</title>
        <authorList>
            <person name="Rich V.I."/>
            <person name="Konstantinidis K."/>
            <person name="DeLong E.F."/>
        </authorList>
    </citation>
    <scope>NUCLEOTIDE SEQUENCE</scope>
</reference>
<evidence type="ECO:0000259" key="6">
    <source>
        <dbReference type="PROSITE" id="PS51471"/>
    </source>
</evidence>
<dbReference type="EMBL" id="EU221239">
    <property type="protein sequence ID" value="ABX59255.1"/>
    <property type="molecule type" value="Genomic_DNA"/>
</dbReference>
<feature type="domain" description="Fe2OG dioxygenase" evidence="6">
    <location>
        <begin position="104"/>
        <end position="205"/>
    </location>
</feature>
<sequence length="205" mass="22983">MTTFETPSLVIRGFKIFKDKLNIDEQNKLISDLREIAKDAPLSSPLVPGGNKMSVKMTSAGKYGWFSDGEGYRYIDCQPNGNNWPQIPGSILNIWKKFVSIERIPDCCLINYYSENAKMGLHQDNDEADFNWPVLSISLGDDALFRIGNNKKGGKTDSFWLNSGDIVLMGGDARLKHHGVDRIRFGTSRLLKNGGRINLTLRVVD</sequence>
<feature type="binding site" evidence="5">
    <location>
        <position position="122"/>
    </location>
    <ligand>
        <name>Fe cation</name>
        <dbReference type="ChEBI" id="CHEBI:24875"/>
        <note>catalytic</note>
    </ligand>
</feature>